<dbReference type="Pfam" id="PF02195">
    <property type="entry name" value="ParB_N"/>
    <property type="match status" value="1"/>
</dbReference>
<dbReference type="Proteomes" id="UP000029998">
    <property type="component" value="Unassembled WGS sequence"/>
</dbReference>
<dbReference type="Gene3D" id="1.10.10.2830">
    <property type="match status" value="1"/>
</dbReference>
<evidence type="ECO:0000256" key="4">
    <source>
        <dbReference type="ARBA" id="ARBA00023125"/>
    </source>
</evidence>
<dbReference type="InterPro" id="IPR004437">
    <property type="entry name" value="ParB/RepB/Spo0J"/>
</dbReference>
<evidence type="ECO:0000256" key="3">
    <source>
        <dbReference type="ARBA" id="ARBA00022829"/>
    </source>
</evidence>
<dbReference type="FunFam" id="3.90.1530.30:FF:000001">
    <property type="entry name" value="Chromosome partitioning protein ParB"/>
    <property type="match status" value="1"/>
</dbReference>
<dbReference type="eggNOG" id="COG1475">
    <property type="taxonomic scope" value="Bacteria"/>
</dbReference>
<dbReference type="PANTHER" id="PTHR33375">
    <property type="entry name" value="CHROMOSOME-PARTITIONING PROTEIN PARB-RELATED"/>
    <property type="match status" value="1"/>
</dbReference>
<dbReference type="NCBIfam" id="TIGR00180">
    <property type="entry name" value="parB_part"/>
    <property type="match status" value="1"/>
</dbReference>
<dbReference type="InterPro" id="IPR041468">
    <property type="entry name" value="HTH_ParB/Spo0J"/>
</dbReference>
<reference evidence="7 8" key="1">
    <citation type="submission" date="2013-08" db="EMBL/GenBank/DDBJ databases">
        <title>Genome sequencing of Lysobacter.</title>
        <authorList>
            <person name="Zhang S."/>
            <person name="Wang G."/>
        </authorList>
    </citation>
    <scope>NUCLEOTIDE SEQUENCE [LARGE SCALE GENOMIC DNA]</scope>
    <source>
        <strain evidence="7 8">GH1-9</strain>
    </source>
</reference>
<dbReference type="GO" id="GO:0045881">
    <property type="term" value="P:positive regulation of sporulation resulting in formation of a cellular spore"/>
    <property type="evidence" value="ECO:0007669"/>
    <property type="project" value="TreeGrafter"/>
</dbReference>
<comment type="similarity">
    <text evidence="1">Belongs to the ParB family.</text>
</comment>
<evidence type="ECO:0000313" key="8">
    <source>
        <dbReference type="Proteomes" id="UP000029998"/>
    </source>
</evidence>
<dbReference type="Pfam" id="PF17762">
    <property type="entry name" value="HTH_ParB"/>
    <property type="match status" value="1"/>
</dbReference>
<gene>
    <name evidence="7" type="ORF">N800_05005</name>
</gene>
<dbReference type="GO" id="GO:0003677">
    <property type="term" value="F:DNA binding"/>
    <property type="evidence" value="ECO:0007669"/>
    <property type="project" value="UniProtKB-KW"/>
</dbReference>
<dbReference type="EMBL" id="AVPU01000015">
    <property type="protein sequence ID" value="KGM54249.1"/>
    <property type="molecule type" value="Genomic_DNA"/>
</dbReference>
<dbReference type="Pfam" id="PF23552">
    <property type="entry name" value="ParB_C"/>
    <property type="match status" value="1"/>
</dbReference>
<proteinExistence type="inferred from homology"/>
<feature type="domain" description="ParB-like N-terminal" evidence="6">
    <location>
        <begin position="43"/>
        <end position="136"/>
    </location>
</feature>
<dbReference type="OrthoDB" id="9802051at2"/>
<organism evidence="7 8">
    <name type="scientific">Lysobacter daejeonensis GH1-9</name>
    <dbReference type="NCBI Taxonomy" id="1385517"/>
    <lineage>
        <taxon>Bacteria</taxon>
        <taxon>Pseudomonadati</taxon>
        <taxon>Pseudomonadota</taxon>
        <taxon>Gammaproteobacteria</taxon>
        <taxon>Lysobacterales</taxon>
        <taxon>Lysobacteraceae</taxon>
        <taxon>Aerolutibacter</taxon>
    </lineage>
</organism>
<evidence type="ECO:0000256" key="1">
    <source>
        <dbReference type="ARBA" id="ARBA00006295"/>
    </source>
</evidence>
<evidence type="ECO:0000256" key="5">
    <source>
        <dbReference type="ARBA" id="ARBA00025472"/>
    </source>
</evidence>
<keyword evidence="3" id="KW-0159">Chromosome partition</keyword>
<name>A0A0A0EUN3_9GAMM</name>
<keyword evidence="8" id="KW-1185">Reference proteome</keyword>
<evidence type="ECO:0000259" key="6">
    <source>
        <dbReference type="SMART" id="SM00470"/>
    </source>
</evidence>
<dbReference type="InterPro" id="IPR050336">
    <property type="entry name" value="Chromosome_partition/occlusion"/>
</dbReference>
<keyword evidence="4" id="KW-0238">DNA-binding</keyword>
<dbReference type="GO" id="GO:0005694">
    <property type="term" value="C:chromosome"/>
    <property type="evidence" value="ECO:0007669"/>
    <property type="project" value="TreeGrafter"/>
</dbReference>
<dbReference type="GO" id="GO:0007059">
    <property type="term" value="P:chromosome segregation"/>
    <property type="evidence" value="ECO:0007669"/>
    <property type="project" value="UniProtKB-KW"/>
</dbReference>
<evidence type="ECO:0000313" key="7">
    <source>
        <dbReference type="EMBL" id="KGM54249.1"/>
    </source>
</evidence>
<dbReference type="InterPro" id="IPR057240">
    <property type="entry name" value="ParB_dimer_C"/>
</dbReference>
<sequence length="311" mass="33433">MSNAKGGAGAKKRGLGRGLEALLGPTAAAQAPVLEATPGDVLRTLPVDALQAGKYQPRKVWDEDKLAELAESIRAQGVIQPIVVREIADHGGKTYEIIAGERRWRASKLAGLAEIPVVIREVDDRTVVAMALIENIQREDLNPLEEANALQRLIDEFDLTHAQAAEAVGRSRVAVSNLLRLLELPPEIRVLVETRALDMGHARALLALTPQAAIALARQAAEAGWSVREVEHRVQQLAAGAIPTSSTAKAKPAKAKPQADIASLERELSESLSTKVNVLHGRGGKGRLVIHYTDLDSLEGVLERLRGRVEA</sequence>
<dbReference type="InterPro" id="IPR003115">
    <property type="entry name" value="ParB_N"/>
</dbReference>
<dbReference type="PANTHER" id="PTHR33375:SF1">
    <property type="entry name" value="CHROMOSOME-PARTITIONING PROTEIN PARB-RELATED"/>
    <property type="match status" value="1"/>
</dbReference>
<dbReference type="FunFam" id="1.10.10.2830:FF:000001">
    <property type="entry name" value="Chromosome partitioning protein ParB"/>
    <property type="match status" value="1"/>
</dbReference>
<dbReference type="CDD" id="cd16393">
    <property type="entry name" value="SPO0J_N"/>
    <property type="match status" value="1"/>
</dbReference>
<comment type="caution">
    <text evidence="7">The sequence shown here is derived from an EMBL/GenBank/DDBJ whole genome shotgun (WGS) entry which is preliminary data.</text>
</comment>
<dbReference type="STRING" id="1385517.N800_05005"/>
<dbReference type="SMART" id="SM00470">
    <property type="entry name" value="ParB"/>
    <property type="match status" value="1"/>
</dbReference>
<accession>A0A0A0EUN3</accession>
<dbReference type="SUPFAM" id="SSF110849">
    <property type="entry name" value="ParB/Sulfiredoxin"/>
    <property type="match status" value="1"/>
</dbReference>
<dbReference type="RefSeq" id="WP_036137630.1">
    <property type="nucleotide sequence ID" value="NZ_AVPU01000015.1"/>
</dbReference>
<dbReference type="InterPro" id="IPR036086">
    <property type="entry name" value="ParB/Sulfiredoxin_sf"/>
</dbReference>
<dbReference type="AlphaFoldDB" id="A0A0A0EUN3"/>
<evidence type="ECO:0000256" key="2">
    <source>
        <dbReference type="ARBA" id="ARBA00022372"/>
    </source>
</evidence>
<protein>
    <recommendedName>
        <fullName evidence="2">Probable chromosome-partitioning protein ParB</fullName>
    </recommendedName>
</protein>
<dbReference type="Gene3D" id="3.90.1530.30">
    <property type="match status" value="1"/>
</dbReference>
<comment type="function">
    <text evidence="5">Involved in chromosome partition. Localize to both poles of the predivisional cell following completion of DNA replication. Binds to the DNA origin of replication.</text>
</comment>